<comment type="similarity">
    <text evidence="1">Belongs to the RdRP family.</text>
</comment>
<dbReference type="InterPro" id="IPR057596">
    <property type="entry name" value="RDRP_core"/>
</dbReference>
<evidence type="ECO:0000259" key="2">
    <source>
        <dbReference type="Pfam" id="PF05183"/>
    </source>
</evidence>
<dbReference type="PANTHER" id="PTHR23079">
    <property type="entry name" value="RNA-DEPENDENT RNA POLYMERASE"/>
    <property type="match status" value="1"/>
</dbReference>
<dbReference type="PANTHER" id="PTHR23079:SF55">
    <property type="entry name" value="RNA-DIRECTED RNA POLYMERASE"/>
    <property type="match status" value="1"/>
</dbReference>
<evidence type="ECO:0000313" key="3">
    <source>
        <dbReference type="EMBL" id="KAF5375216.1"/>
    </source>
</evidence>
<dbReference type="Pfam" id="PF05183">
    <property type="entry name" value="RdRP"/>
    <property type="match status" value="1"/>
</dbReference>
<feature type="domain" description="RDRP core" evidence="2">
    <location>
        <begin position="427"/>
        <end position="1022"/>
    </location>
</feature>
<dbReference type="EMBL" id="JAACJM010000001">
    <property type="protein sequence ID" value="KAF5375216.1"/>
    <property type="molecule type" value="Genomic_DNA"/>
</dbReference>
<dbReference type="Proteomes" id="UP000559256">
    <property type="component" value="Unassembled WGS sequence"/>
</dbReference>
<gene>
    <name evidence="3" type="ORF">D9758_000490</name>
</gene>
<dbReference type="GO" id="GO:0031380">
    <property type="term" value="C:nuclear RNA-directed RNA polymerase complex"/>
    <property type="evidence" value="ECO:0007669"/>
    <property type="project" value="TreeGrafter"/>
</dbReference>
<keyword evidence="1" id="KW-0694">RNA-binding</keyword>
<keyword evidence="4" id="KW-1185">Reference proteome</keyword>
<name>A0A8H5LZL3_9AGAR</name>
<evidence type="ECO:0000313" key="4">
    <source>
        <dbReference type="Proteomes" id="UP000559256"/>
    </source>
</evidence>
<sequence>MEIFVSSIHYYTSLHTVTRELADLLHQDDYITRFGGLNFDLRPQGRGQRNKGHLHSGNAFLTLPSWEVGEFFLNEYGDRINGRPPKTLRIGTRLIRFKKSRSESGRQDIVDRILGTPYVDPVAAEERDCRLEILHSKKINIRTVQFGWDGRDGIYSIEWEHSPHPGGALTFDSDRREYQITIDDPTTPKCHLVISIRPSQIIQLSAHVSSTKEPVLYFSLSSHPTFLRKFQTESISLSLFGVEIDVPFEGREKPSERLACLPIAEHDHAPYTSLALRFICSAERDLEQFAALCVAAQFRSVQNWDYPAARGRLFSSAIQRNVETALNGFHWCVAFQVEALVRTASIDMTEVLQIIPDIETVVRNNGERYAARLLQFFGPEVKYWYPEEGQTIREFFALVKADYTKQTELRFIAPSETSLFESLHLEVTPTTMFFEGPFLERSNRVVRLYPDHHDSFLRVAFVEEDGTSYRFDRDIDGPAFIRDRVGSFLVNGLTIAGRKFEFLGYSQSALREHAVWFMEPFRLSTGQMVDADTIIAGLGNFSRGDLIRCPARYGARISMAFTATEHTSISVENIMVIEDISTPDRKYDFTDGVGTMSREVAQACVPKRSVSPAIQIRIMGSKGMLSIDPRLQGLTICLRPSMIKFDGADSHTIEVAEAFDRPKKYYLNRPLVMVLEGLGVQYTVFKKFQDIAVGQVNDSTQSLENAARMLERFGLGNAFRLNSVMLNLSSRLGFNDLAQDPFYKQMLKYAVYHVLRDLKNHTRIPIENAWTLVGVADVHQVLQEGEIFACVKPANSDPIFLKGDILISRSPVIHPGDVQIVRAIGEPPLGSWYAKEPLQNTVVFPTQGSRPLPNKLGGGDLDGKSSLELRPPCDNLYEGDIFGLIPLDFVPEFRLPRSSICEAASYEPAERKMLNRPSTRKDIAEFVMEYINSDLVGMIATTWLNLADQSPEGIFDENCLKLSQLHSDAVDYPKSGNPVNPKEIPRLRFREKPDYQAPEIVRPDNADFYESSSAIGRLFRSIDLPDLQNEVVAPRERFNVRRRRKKRSQAVDGLADAFTAAHLEDDDLSQAVNQYVAQYLDSTHHVTQSDRLHVSRIFNQYCSELHTLLATNTLGSRMAMLSEQEAMIGTIAQKTSMPRKRAEQISKLREQTDILVRGLLETLTGGEDPMQNLSRAKLSWDLSSRERRKGSVIGAQSFCWLTLLAIFQVTKEIDEDDAD</sequence>
<dbReference type="GO" id="GO:0003968">
    <property type="term" value="F:RNA-directed RNA polymerase activity"/>
    <property type="evidence" value="ECO:0007669"/>
    <property type="project" value="UniProtKB-KW"/>
</dbReference>
<comment type="caution">
    <text evidence="3">The sequence shown here is derived from an EMBL/GenBank/DDBJ whole genome shotgun (WGS) entry which is preliminary data.</text>
</comment>
<reference evidence="3 4" key="1">
    <citation type="journal article" date="2020" name="ISME J.">
        <title>Uncovering the hidden diversity of litter-decomposition mechanisms in mushroom-forming fungi.</title>
        <authorList>
            <person name="Floudas D."/>
            <person name="Bentzer J."/>
            <person name="Ahren D."/>
            <person name="Johansson T."/>
            <person name="Persson P."/>
            <person name="Tunlid A."/>
        </authorList>
    </citation>
    <scope>NUCLEOTIDE SEQUENCE [LARGE SCALE GENOMIC DNA]</scope>
    <source>
        <strain evidence="3 4">CBS 291.85</strain>
    </source>
</reference>
<keyword evidence="1" id="KW-0548">Nucleotidyltransferase</keyword>
<organism evidence="3 4">
    <name type="scientific">Tetrapyrgos nigripes</name>
    <dbReference type="NCBI Taxonomy" id="182062"/>
    <lineage>
        <taxon>Eukaryota</taxon>
        <taxon>Fungi</taxon>
        <taxon>Dikarya</taxon>
        <taxon>Basidiomycota</taxon>
        <taxon>Agaricomycotina</taxon>
        <taxon>Agaricomycetes</taxon>
        <taxon>Agaricomycetidae</taxon>
        <taxon>Agaricales</taxon>
        <taxon>Marasmiineae</taxon>
        <taxon>Marasmiaceae</taxon>
        <taxon>Tetrapyrgos</taxon>
    </lineage>
</organism>
<keyword evidence="1" id="KW-0808">Transferase</keyword>
<dbReference type="GO" id="GO:0003723">
    <property type="term" value="F:RNA binding"/>
    <property type="evidence" value="ECO:0007669"/>
    <property type="project" value="UniProtKB-KW"/>
</dbReference>
<protein>
    <recommendedName>
        <fullName evidence="1">RNA-dependent RNA polymerase</fullName>
        <ecNumber evidence="1">2.7.7.48</ecNumber>
    </recommendedName>
</protein>
<dbReference type="AlphaFoldDB" id="A0A8H5LZL3"/>
<dbReference type="GO" id="GO:0030422">
    <property type="term" value="P:siRNA processing"/>
    <property type="evidence" value="ECO:0007669"/>
    <property type="project" value="TreeGrafter"/>
</dbReference>
<comment type="catalytic activity">
    <reaction evidence="1">
        <text>RNA(n) + a ribonucleoside 5'-triphosphate = RNA(n+1) + diphosphate</text>
        <dbReference type="Rhea" id="RHEA:21248"/>
        <dbReference type="Rhea" id="RHEA-COMP:14527"/>
        <dbReference type="Rhea" id="RHEA-COMP:17342"/>
        <dbReference type="ChEBI" id="CHEBI:33019"/>
        <dbReference type="ChEBI" id="CHEBI:61557"/>
        <dbReference type="ChEBI" id="CHEBI:140395"/>
        <dbReference type="EC" id="2.7.7.48"/>
    </reaction>
</comment>
<evidence type="ECO:0000256" key="1">
    <source>
        <dbReference type="RuleBase" id="RU363098"/>
    </source>
</evidence>
<keyword evidence="1" id="KW-0696">RNA-directed RNA polymerase</keyword>
<accession>A0A8H5LZL3</accession>
<dbReference type="EC" id="2.7.7.48" evidence="1"/>
<dbReference type="InterPro" id="IPR007855">
    <property type="entry name" value="RDRP"/>
</dbReference>
<proteinExistence type="inferred from homology"/>
<dbReference type="OrthoDB" id="6513042at2759"/>